<comment type="caution">
    <text evidence="1">The sequence shown here is derived from an EMBL/GenBank/DDBJ whole genome shotgun (WGS) entry which is preliminary data.</text>
</comment>
<evidence type="ECO:0000313" key="1">
    <source>
        <dbReference type="EMBL" id="MBA4861456.1"/>
    </source>
</evidence>
<evidence type="ECO:0000313" key="2">
    <source>
        <dbReference type="Proteomes" id="UP000586976"/>
    </source>
</evidence>
<dbReference type="AlphaFoldDB" id="A0A7W2CYL2"/>
<dbReference type="Proteomes" id="UP000586976">
    <property type="component" value="Unassembled WGS sequence"/>
</dbReference>
<dbReference type="EMBL" id="JACEQY010000006">
    <property type="protein sequence ID" value="MBA4861456.1"/>
    <property type="molecule type" value="Genomic_DNA"/>
</dbReference>
<name>A0A7W2CYL2_9ACTN</name>
<gene>
    <name evidence="1" type="ORF">H1V43_08655</name>
</gene>
<dbReference type="RefSeq" id="WP_181863434.1">
    <property type="nucleotide sequence ID" value="NZ_JACEQY010000006.1"/>
</dbReference>
<organism evidence="1 2">
    <name type="scientific">Streptomyces himalayensis subsp. aureolus</name>
    <dbReference type="NCBI Taxonomy" id="2758039"/>
    <lineage>
        <taxon>Bacteria</taxon>
        <taxon>Bacillati</taxon>
        <taxon>Actinomycetota</taxon>
        <taxon>Actinomycetes</taxon>
        <taxon>Kitasatosporales</taxon>
        <taxon>Streptomycetaceae</taxon>
        <taxon>Streptomyces</taxon>
        <taxon>Streptomyces himalayensis</taxon>
    </lineage>
</organism>
<keyword evidence="2" id="KW-1185">Reference proteome</keyword>
<accession>A0A7W2CYL2</accession>
<reference evidence="1 2" key="1">
    <citation type="submission" date="2020-07" db="EMBL/GenBank/DDBJ databases">
        <title>Streptomyces isolated from Indian soil.</title>
        <authorList>
            <person name="Mandal S."/>
            <person name="Maiti P.K."/>
        </authorList>
    </citation>
    <scope>NUCLEOTIDE SEQUENCE [LARGE SCALE GENOMIC DNA]</scope>
    <source>
        <strain evidence="1 2">PSKA54</strain>
    </source>
</reference>
<sequence>MRLKMFSVEFLPRAEDESWRSIEALGKTPRELTVDDFTFRHFMTDVVINDQQAGDITLVTPGLPIIDFLLMLVQMKREVLATGESIVETSQTQDSIHAVRRGDSVQIHYSFSDIVSDIPLELFQEIPRIGLRAALQVLHSAYAELRSNGYLQGLSRVV</sequence>
<proteinExistence type="predicted"/>
<protein>
    <submittedName>
        <fullName evidence="1">Uncharacterized protein</fullName>
    </submittedName>
</protein>